<feature type="region of interest" description="Disordered" evidence="1">
    <location>
        <begin position="123"/>
        <end position="190"/>
    </location>
</feature>
<reference evidence="2 3" key="1">
    <citation type="submission" date="2019-07" db="EMBL/GenBank/DDBJ databases">
        <title>Caenimonas sedimenti sp. nov., isolated from activated sludge.</title>
        <authorList>
            <person name="Xu J."/>
        </authorList>
    </citation>
    <scope>NUCLEOTIDE SEQUENCE [LARGE SCALE GENOMIC DNA]</scope>
    <source>
        <strain evidence="2 3">HX-9-20</strain>
    </source>
</reference>
<evidence type="ECO:0000313" key="2">
    <source>
        <dbReference type="EMBL" id="TWO72002.1"/>
    </source>
</evidence>
<dbReference type="InterPro" id="IPR021455">
    <property type="entry name" value="DUF3106"/>
</dbReference>
<organism evidence="2 3">
    <name type="scientific">Caenimonas sedimenti</name>
    <dbReference type="NCBI Taxonomy" id="2596921"/>
    <lineage>
        <taxon>Bacteria</taxon>
        <taxon>Pseudomonadati</taxon>
        <taxon>Pseudomonadota</taxon>
        <taxon>Betaproteobacteria</taxon>
        <taxon>Burkholderiales</taxon>
        <taxon>Comamonadaceae</taxon>
        <taxon>Caenimonas</taxon>
    </lineage>
</organism>
<dbReference type="EMBL" id="VOBQ01000005">
    <property type="protein sequence ID" value="TWO72002.1"/>
    <property type="molecule type" value="Genomic_DNA"/>
</dbReference>
<accession>A0A562ZTR5</accession>
<dbReference type="AlphaFoldDB" id="A0A562ZTR5"/>
<evidence type="ECO:0000313" key="3">
    <source>
        <dbReference type="Proteomes" id="UP000318199"/>
    </source>
</evidence>
<evidence type="ECO:0000256" key="1">
    <source>
        <dbReference type="SAM" id="MobiDB-lite"/>
    </source>
</evidence>
<sequence>MSSSASGRNRPAPVKIAQAKAEAKPAWAELTPAQRASLEPLAGSWSQLSEAHKRKWLAVSQKYPTMPPGEQARLHTRMAEWAALSPQQRSQARLNFAETSTLPVDDKKAKWEAYQNLSPEEKRKLAAGAAAAKPVAPSTAAALQPVPPQKLTKVPKSRKDDPRAPRIAGAPAQVDHNTLLPQPGALPGNP</sequence>
<comment type="caution">
    <text evidence="2">The sequence shown here is derived from an EMBL/GenBank/DDBJ whole genome shotgun (WGS) entry which is preliminary data.</text>
</comment>
<dbReference type="Proteomes" id="UP000318199">
    <property type="component" value="Unassembled WGS sequence"/>
</dbReference>
<keyword evidence="3" id="KW-1185">Reference proteome</keyword>
<gene>
    <name evidence="2" type="ORF">FN976_08035</name>
</gene>
<name>A0A562ZTR5_9BURK</name>
<proteinExistence type="predicted"/>
<feature type="compositionally biased region" description="Low complexity" evidence="1">
    <location>
        <begin position="126"/>
        <end position="142"/>
    </location>
</feature>
<dbReference type="OrthoDB" id="9796567at2"/>
<protein>
    <submittedName>
        <fullName evidence="2">DUF3106 domain-containing protein</fullName>
    </submittedName>
</protein>
<dbReference type="Pfam" id="PF11304">
    <property type="entry name" value="DUF3106"/>
    <property type="match status" value="1"/>
</dbReference>